<organism evidence="4">
    <name type="scientific">Brugia pahangi</name>
    <name type="common">Filarial nematode worm</name>
    <dbReference type="NCBI Taxonomy" id="6280"/>
    <lineage>
        <taxon>Eukaryota</taxon>
        <taxon>Metazoa</taxon>
        <taxon>Ecdysozoa</taxon>
        <taxon>Nematoda</taxon>
        <taxon>Chromadorea</taxon>
        <taxon>Rhabditida</taxon>
        <taxon>Spirurina</taxon>
        <taxon>Spiruromorpha</taxon>
        <taxon>Filarioidea</taxon>
        <taxon>Onchocercidae</taxon>
        <taxon>Brugia</taxon>
    </lineage>
</organism>
<feature type="region of interest" description="Disordered" evidence="1">
    <location>
        <begin position="1"/>
        <end position="23"/>
    </location>
</feature>
<protein>
    <submittedName>
        <fullName evidence="4">Transposase</fullName>
    </submittedName>
</protein>
<evidence type="ECO:0000313" key="3">
    <source>
        <dbReference type="Proteomes" id="UP000278627"/>
    </source>
</evidence>
<dbReference type="AlphaFoldDB" id="A0A0N4TM49"/>
<proteinExistence type="predicted"/>
<reference evidence="2 3" key="2">
    <citation type="submission" date="2018-11" db="EMBL/GenBank/DDBJ databases">
        <authorList>
            <consortium name="Pathogen Informatics"/>
        </authorList>
    </citation>
    <scope>NUCLEOTIDE SEQUENCE [LARGE SCALE GENOMIC DNA]</scope>
</reference>
<keyword evidence="3" id="KW-1185">Reference proteome</keyword>
<evidence type="ECO:0000256" key="1">
    <source>
        <dbReference type="SAM" id="MobiDB-lite"/>
    </source>
</evidence>
<sequence>MRRKAFHSDHLVTSANGRDGYPRSGEVDCLLRFAVVLGSVDTAGRIAVFMKVFSRRINIPPSFTWTVAYNR</sequence>
<dbReference type="EMBL" id="UZAD01013157">
    <property type="protein sequence ID" value="VDN90648.1"/>
    <property type="molecule type" value="Genomic_DNA"/>
</dbReference>
<feature type="compositionally biased region" description="Basic and acidic residues" evidence="1">
    <location>
        <begin position="1"/>
        <end position="10"/>
    </location>
</feature>
<evidence type="ECO:0000313" key="4">
    <source>
        <dbReference type="WBParaSite" id="BPAG_0000950001-mRNA-1"/>
    </source>
</evidence>
<dbReference type="Proteomes" id="UP000278627">
    <property type="component" value="Unassembled WGS sequence"/>
</dbReference>
<gene>
    <name evidence="2" type="ORF">BPAG_LOCUS9462</name>
</gene>
<reference evidence="4" key="1">
    <citation type="submission" date="2017-02" db="UniProtKB">
        <authorList>
            <consortium name="WormBaseParasite"/>
        </authorList>
    </citation>
    <scope>IDENTIFICATION</scope>
</reference>
<evidence type="ECO:0000313" key="2">
    <source>
        <dbReference type="EMBL" id="VDN90648.1"/>
    </source>
</evidence>
<accession>A0A0N4TM49</accession>
<name>A0A0N4TM49_BRUPA</name>
<dbReference type="WBParaSite" id="BPAG_0000950001-mRNA-1">
    <property type="protein sequence ID" value="BPAG_0000950001-mRNA-1"/>
    <property type="gene ID" value="BPAG_0000950001"/>
</dbReference>